<dbReference type="GO" id="GO:0008270">
    <property type="term" value="F:zinc ion binding"/>
    <property type="evidence" value="ECO:0007669"/>
    <property type="project" value="UniProtKB-KW"/>
</dbReference>
<name>A0A8S9HXT3_BRACR</name>
<evidence type="ECO:0000259" key="6">
    <source>
        <dbReference type="SMART" id="SM00249"/>
    </source>
</evidence>
<accession>A0A8S9HXT3</accession>
<dbReference type="SMART" id="SM00249">
    <property type="entry name" value="PHD"/>
    <property type="match status" value="1"/>
</dbReference>
<keyword evidence="2" id="KW-0863">Zinc-finger</keyword>
<dbReference type="Gene3D" id="3.30.40.10">
    <property type="entry name" value="Zinc/RING finger domain, C3HC4 (zinc finger)"/>
    <property type="match status" value="1"/>
</dbReference>
<feature type="domain" description="Zinc finger PHD-type" evidence="6">
    <location>
        <begin position="34"/>
        <end position="80"/>
    </location>
</feature>
<organism evidence="7">
    <name type="scientific">Brassica cretica</name>
    <name type="common">Mustard</name>
    <dbReference type="NCBI Taxonomy" id="69181"/>
    <lineage>
        <taxon>Eukaryota</taxon>
        <taxon>Viridiplantae</taxon>
        <taxon>Streptophyta</taxon>
        <taxon>Embryophyta</taxon>
        <taxon>Tracheophyta</taxon>
        <taxon>Spermatophyta</taxon>
        <taxon>Magnoliopsida</taxon>
        <taxon>eudicotyledons</taxon>
        <taxon>Gunneridae</taxon>
        <taxon>Pentapetalae</taxon>
        <taxon>rosids</taxon>
        <taxon>malvids</taxon>
        <taxon>Brassicales</taxon>
        <taxon>Brassicaceae</taxon>
        <taxon>Brassiceae</taxon>
        <taxon>Brassica</taxon>
    </lineage>
</organism>
<evidence type="ECO:0000313" key="7">
    <source>
        <dbReference type="EMBL" id="KAF2561602.1"/>
    </source>
</evidence>
<evidence type="ECO:0000256" key="3">
    <source>
        <dbReference type="ARBA" id="ARBA00022833"/>
    </source>
</evidence>
<evidence type="ECO:0000256" key="4">
    <source>
        <dbReference type="SAM" id="MobiDB-lite"/>
    </source>
</evidence>
<feature type="region of interest" description="Disordered" evidence="4">
    <location>
        <begin position="127"/>
        <end position="149"/>
    </location>
</feature>
<reference evidence="7" key="1">
    <citation type="submission" date="2019-12" db="EMBL/GenBank/DDBJ databases">
        <title>Genome sequencing and annotation of Brassica cretica.</title>
        <authorList>
            <person name="Studholme D.J."/>
            <person name="Sarris P.F."/>
        </authorList>
    </citation>
    <scope>NUCLEOTIDE SEQUENCE</scope>
    <source>
        <strain evidence="7">PFS-102/07</strain>
        <tissue evidence="7">Leaf</tissue>
    </source>
</reference>
<comment type="caution">
    <text evidence="7">The sequence shown here is derived from an EMBL/GenBank/DDBJ whole genome shotgun (WGS) entry which is preliminary data.</text>
</comment>
<feature type="region of interest" description="Disordered" evidence="4">
    <location>
        <begin position="301"/>
        <end position="340"/>
    </location>
</feature>
<dbReference type="EMBL" id="QGKY02001250">
    <property type="protein sequence ID" value="KAF2561602.1"/>
    <property type="molecule type" value="Genomic_DNA"/>
</dbReference>
<dbReference type="InterPro" id="IPR013083">
    <property type="entry name" value="Znf_RING/FYVE/PHD"/>
</dbReference>
<keyword evidence="1" id="KW-0479">Metal-binding</keyword>
<feature type="non-terminal residue" evidence="7">
    <location>
        <position position="1"/>
    </location>
</feature>
<keyword evidence="3" id="KW-0862">Zinc</keyword>
<evidence type="ECO:0000256" key="5">
    <source>
        <dbReference type="SAM" id="Phobius"/>
    </source>
</evidence>
<dbReference type="AlphaFoldDB" id="A0A8S9HXT3"/>
<feature type="compositionally biased region" description="Polar residues" evidence="4">
    <location>
        <begin position="136"/>
        <end position="148"/>
    </location>
</feature>
<dbReference type="SUPFAM" id="SSF57903">
    <property type="entry name" value="FYVE/PHD zinc finger"/>
    <property type="match status" value="1"/>
</dbReference>
<proteinExistence type="predicted"/>
<sequence length="466" mass="51512">MVYKRIVKEYKRSGSSSSSSSREESVTNYEEKEPCDMCGSNANDDWMMTCFNCKVAGMHIYCVKEHFKTVPDKWICEKCRTSIRVLFIKRGFAKGPNDTGNSIRLNRAYNTGRTLEASTLVMKTQRLNQKEKDSESNQQPDSNTPSDSESAKNYIFHFGTTFQATPVKTFGSRTTNEKEKPVNVGFVILGSVWFTFKVIGVYLIMRVVRSMYKDSCEICRNVGIAGLMMLKKLPRYSMTHLKTTSSINQKTKDVSVDGQTHQTLISSLDQIFHGSTSPKCKSRNGSVDSCFVTKKDDRIEKHEKREVKSPERVERESRSKIGSGERPARERACRRRSPSSNCKNVGLSLLFRLFCHPACLSSGSGPICGGSASGLKARSCGGGGGFFSSAVIGFVSGSKGSLSLASPALDVSVRWIGFGSRLWLVCGSGFVVHGFVQSVTTDFTHQSMLPNIVTYVCLCQGLRGPV</sequence>
<feature type="transmembrane region" description="Helical" evidence="5">
    <location>
        <begin position="184"/>
        <end position="205"/>
    </location>
</feature>
<keyword evidence="5" id="KW-1133">Transmembrane helix</keyword>
<evidence type="ECO:0000256" key="1">
    <source>
        <dbReference type="ARBA" id="ARBA00022723"/>
    </source>
</evidence>
<evidence type="ECO:0000256" key="2">
    <source>
        <dbReference type="ARBA" id="ARBA00022771"/>
    </source>
</evidence>
<keyword evidence="5" id="KW-0812">Transmembrane</keyword>
<protein>
    <recommendedName>
        <fullName evidence="6">Zinc finger PHD-type domain-containing protein</fullName>
    </recommendedName>
</protein>
<keyword evidence="5" id="KW-0472">Membrane</keyword>
<dbReference type="InterPro" id="IPR011011">
    <property type="entry name" value="Znf_FYVE_PHD"/>
</dbReference>
<feature type="compositionally biased region" description="Basic and acidic residues" evidence="4">
    <location>
        <begin position="301"/>
        <end position="319"/>
    </location>
</feature>
<gene>
    <name evidence="7" type="ORF">F2Q70_00018822</name>
</gene>
<dbReference type="InterPro" id="IPR001965">
    <property type="entry name" value="Znf_PHD"/>
</dbReference>